<dbReference type="InterPro" id="IPR002125">
    <property type="entry name" value="CMP_dCMP_dom"/>
</dbReference>
<reference evidence="11 12" key="1">
    <citation type="submission" date="2023-12" db="EMBL/GenBank/DDBJ databases">
        <title>Genome sequencing and assembly of bacterial species from a model synthetic community.</title>
        <authorList>
            <person name="Hogle S.L."/>
        </authorList>
    </citation>
    <scope>NUCLEOTIDE SEQUENCE [LARGE SCALE GENOMIC DNA]</scope>
    <source>
        <strain evidence="11 12">HAMBI_3031</strain>
    </source>
</reference>
<evidence type="ECO:0000256" key="1">
    <source>
        <dbReference type="ARBA" id="ARBA00002151"/>
    </source>
</evidence>
<comment type="similarity">
    <text evidence="4 9">In the N-terminal section; belongs to the cytidine and deoxycytidylate deaminase family.</text>
</comment>
<keyword evidence="9" id="KW-0686">Riboflavin biosynthesis</keyword>
<dbReference type="SUPFAM" id="SSF53927">
    <property type="entry name" value="Cytidine deaminase-like"/>
    <property type="match status" value="1"/>
</dbReference>
<name>A0ABZ0WAY2_9BACT</name>
<dbReference type="InterPro" id="IPR004794">
    <property type="entry name" value="Eubact_RibD"/>
</dbReference>
<evidence type="ECO:0000313" key="12">
    <source>
        <dbReference type="Proteomes" id="UP001325680"/>
    </source>
</evidence>
<gene>
    <name evidence="11" type="primary">ribD</name>
    <name evidence="11" type="ORF">U0035_05715</name>
</gene>
<comment type="catalytic activity">
    <reaction evidence="9">
        <text>2,5-diamino-6-hydroxy-4-(5-phosphoribosylamino)-pyrimidine + H2O + H(+) = 5-amino-6-(5-phospho-D-ribosylamino)uracil + NH4(+)</text>
        <dbReference type="Rhea" id="RHEA:21868"/>
        <dbReference type="ChEBI" id="CHEBI:15377"/>
        <dbReference type="ChEBI" id="CHEBI:15378"/>
        <dbReference type="ChEBI" id="CHEBI:28938"/>
        <dbReference type="ChEBI" id="CHEBI:58453"/>
        <dbReference type="ChEBI" id="CHEBI:58614"/>
        <dbReference type="EC" id="3.5.4.26"/>
    </reaction>
</comment>
<sequence>MDVNSFTFAKMYEQAHEVYMRRCLQLARLAAGHVAPNPMVGAVLVHKGQVIAEGYHQQYGGPHAEVHCIQDALQNHPDKIPLSTLYVSLEPCAHFGKTPPCADLIIRHQIPKVVIGCRDSFEKVDGKGIAKLKAAGIEVIVGVLEKEAIALNKAFFTFHQLTRPYITLKWAQTANGYISEEGKTRLMISNDYTNRLVHSWRTEHAAIMVGANTAIADDPLLDNRNWMGPAPKKIVFDPNLKVPVSLRLFNTTAVVIILNTIKDAVAGNIIYLKMDKNSMIPDGLRQLHQLNIQSVLVEGGAFLHQSFIKAGMWDEARVITNKELLVSKGVTAPMLSEQVKLKATVLQNDEIIYFKNQNNSFVHAGTALL</sequence>
<dbReference type="GO" id="GO:0008703">
    <property type="term" value="F:5-amino-6-(5-phosphoribosylamino)uracil reductase activity"/>
    <property type="evidence" value="ECO:0007669"/>
    <property type="project" value="UniProtKB-EC"/>
</dbReference>
<dbReference type="Proteomes" id="UP001325680">
    <property type="component" value="Chromosome"/>
</dbReference>
<dbReference type="InterPro" id="IPR016193">
    <property type="entry name" value="Cytidine_deaminase-like"/>
</dbReference>
<evidence type="ECO:0000259" key="10">
    <source>
        <dbReference type="PROSITE" id="PS51747"/>
    </source>
</evidence>
<evidence type="ECO:0000256" key="8">
    <source>
        <dbReference type="ARBA" id="ARBA00023268"/>
    </source>
</evidence>
<comment type="cofactor">
    <cofactor evidence="9">
        <name>Zn(2+)</name>
        <dbReference type="ChEBI" id="CHEBI:29105"/>
    </cofactor>
    <text evidence="9">Binds 1 zinc ion.</text>
</comment>
<dbReference type="EMBL" id="CP139960">
    <property type="protein sequence ID" value="WQD39642.1"/>
    <property type="molecule type" value="Genomic_DNA"/>
</dbReference>
<proteinExistence type="inferred from homology"/>
<evidence type="ECO:0000256" key="9">
    <source>
        <dbReference type="PIRNR" id="PIRNR006769"/>
    </source>
</evidence>
<keyword evidence="9" id="KW-0479">Metal-binding</keyword>
<organism evidence="11 12">
    <name type="scientific">Niabella yanshanensis</name>
    <dbReference type="NCBI Taxonomy" id="577386"/>
    <lineage>
        <taxon>Bacteria</taxon>
        <taxon>Pseudomonadati</taxon>
        <taxon>Bacteroidota</taxon>
        <taxon>Chitinophagia</taxon>
        <taxon>Chitinophagales</taxon>
        <taxon>Chitinophagaceae</taxon>
        <taxon>Niabella</taxon>
    </lineage>
</organism>
<dbReference type="GO" id="GO:0008835">
    <property type="term" value="F:diaminohydroxyphosphoribosylaminopyrimidine deaminase activity"/>
    <property type="evidence" value="ECO:0007669"/>
    <property type="project" value="UniProtKB-EC"/>
</dbReference>
<evidence type="ECO:0000313" key="11">
    <source>
        <dbReference type="EMBL" id="WQD39642.1"/>
    </source>
</evidence>
<dbReference type="InterPro" id="IPR050765">
    <property type="entry name" value="Riboflavin_Biosynth_HTPR"/>
</dbReference>
<dbReference type="PROSITE" id="PS51747">
    <property type="entry name" value="CYT_DCMP_DEAMINASES_2"/>
    <property type="match status" value="1"/>
</dbReference>
<dbReference type="EC" id="1.1.1.193" evidence="9"/>
<keyword evidence="7 9" id="KW-0560">Oxidoreductase</keyword>
<evidence type="ECO:0000256" key="2">
    <source>
        <dbReference type="ARBA" id="ARBA00004882"/>
    </source>
</evidence>
<evidence type="ECO:0000256" key="7">
    <source>
        <dbReference type="ARBA" id="ARBA00023002"/>
    </source>
</evidence>
<comment type="similarity">
    <text evidence="5 9">In the C-terminal section; belongs to the HTP reductase family.</text>
</comment>
<keyword evidence="9 11" id="KW-0378">Hydrolase</keyword>
<dbReference type="Pfam" id="PF01872">
    <property type="entry name" value="RibD_C"/>
    <property type="match status" value="1"/>
</dbReference>
<evidence type="ECO:0000256" key="4">
    <source>
        <dbReference type="ARBA" id="ARBA00005259"/>
    </source>
</evidence>
<dbReference type="CDD" id="cd01284">
    <property type="entry name" value="Riboflavin_deaminase-reductase"/>
    <property type="match status" value="1"/>
</dbReference>
<evidence type="ECO:0000256" key="3">
    <source>
        <dbReference type="ARBA" id="ARBA00004910"/>
    </source>
</evidence>
<dbReference type="InterPro" id="IPR024072">
    <property type="entry name" value="DHFR-like_dom_sf"/>
</dbReference>
<keyword evidence="8" id="KW-0511">Multifunctional enzyme</keyword>
<accession>A0ABZ0WAY2</accession>
<dbReference type="NCBIfam" id="TIGR00326">
    <property type="entry name" value="eubact_ribD"/>
    <property type="match status" value="1"/>
</dbReference>
<keyword evidence="6 9" id="KW-0521">NADP</keyword>
<dbReference type="PANTHER" id="PTHR38011:SF7">
    <property type="entry name" value="2,5-DIAMINO-6-RIBOSYLAMINO-4(3H)-PYRIMIDINONE 5'-PHOSPHATE REDUCTASE"/>
    <property type="match status" value="1"/>
</dbReference>
<dbReference type="Gene3D" id="3.40.430.10">
    <property type="entry name" value="Dihydrofolate Reductase, subunit A"/>
    <property type="match status" value="1"/>
</dbReference>
<feature type="domain" description="CMP/dCMP-type deaminase" evidence="10">
    <location>
        <begin position="14"/>
        <end position="140"/>
    </location>
</feature>
<comment type="function">
    <text evidence="1 9">Converts 2,5-diamino-6-(ribosylamino)-4(3h)-pyrimidinone 5'-phosphate into 5-amino-6-(ribosylamino)-2,4(1h,3h)-pyrimidinedione 5'-phosphate.</text>
</comment>
<dbReference type="SUPFAM" id="SSF53597">
    <property type="entry name" value="Dihydrofolate reductase-like"/>
    <property type="match status" value="1"/>
</dbReference>
<keyword evidence="9" id="KW-0862">Zinc</keyword>
<dbReference type="Gene3D" id="3.40.140.10">
    <property type="entry name" value="Cytidine Deaminase, domain 2"/>
    <property type="match status" value="1"/>
</dbReference>
<dbReference type="RefSeq" id="WP_245957566.1">
    <property type="nucleotide sequence ID" value="NZ_CP139960.1"/>
</dbReference>
<evidence type="ECO:0000256" key="5">
    <source>
        <dbReference type="ARBA" id="ARBA00007417"/>
    </source>
</evidence>
<keyword evidence="12" id="KW-1185">Reference proteome</keyword>
<evidence type="ECO:0000256" key="6">
    <source>
        <dbReference type="ARBA" id="ARBA00022857"/>
    </source>
</evidence>
<dbReference type="PIRSF" id="PIRSF006769">
    <property type="entry name" value="RibD"/>
    <property type="match status" value="1"/>
</dbReference>
<dbReference type="InterPro" id="IPR002734">
    <property type="entry name" value="RibDG_C"/>
</dbReference>
<comment type="pathway">
    <text evidence="3 9">Cofactor biosynthesis; riboflavin biosynthesis; 5-amino-6-(D-ribitylamino)uracil from GTP: step 3/4.</text>
</comment>
<protein>
    <recommendedName>
        <fullName evidence="9">Riboflavin biosynthesis protein RibD</fullName>
    </recommendedName>
    <domain>
        <recommendedName>
            <fullName evidence="9">Diaminohydroxyphosphoribosylaminopyrimidine deaminase</fullName>
            <shortName evidence="9">DRAP deaminase</shortName>
            <ecNumber evidence="9">3.5.4.26</ecNumber>
        </recommendedName>
        <alternativeName>
            <fullName evidence="9">Riboflavin-specific deaminase</fullName>
        </alternativeName>
    </domain>
    <domain>
        <recommendedName>
            <fullName evidence="9">5-amino-6-(5-phosphoribosylamino)uracil reductase</fullName>
            <ecNumber evidence="9">1.1.1.193</ecNumber>
        </recommendedName>
        <alternativeName>
            <fullName evidence="9">HTP reductase</fullName>
        </alternativeName>
    </domain>
</protein>
<comment type="catalytic activity">
    <reaction evidence="9">
        <text>5-amino-6-(5-phospho-D-ribitylamino)uracil + NADP(+) = 5-amino-6-(5-phospho-D-ribosylamino)uracil + NADPH + H(+)</text>
        <dbReference type="Rhea" id="RHEA:17845"/>
        <dbReference type="ChEBI" id="CHEBI:15378"/>
        <dbReference type="ChEBI" id="CHEBI:57783"/>
        <dbReference type="ChEBI" id="CHEBI:58349"/>
        <dbReference type="ChEBI" id="CHEBI:58421"/>
        <dbReference type="ChEBI" id="CHEBI:58453"/>
        <dbReference type="EC" id="1.1.1.193"/>
    </reaction>
</comment>
<dbReference type="EC" id="3.5.4.26" evidence="9"/>
<dbReference type="Pfam" id="PF00383">
    <property type="entry name" value="dCMP_cyt_deam_1"/>
    <property type="match status" value="1"/>
</dbReference>
<dbReference type="PANTHER" id="PTHR38011">
    <property type="entry name" value="DIHYDROFOLATE REDUCTASE FAMILY PROTEIN (AFU_ORTHOLOGUE AFUA_8G06820)"/>
    <property type="match status" value="1"/>
</dbReference>
<comment type="pathway">
    <text evidence="2 9">Cofactor biosynthesis; riboflavin biosynthesis; 5-amino-6-(D-ribitylamino)uracil from GTP: step 2/4.</text>
</comment>